<name>A0A4D5ZD09_9CAUD</name>
<evidence type="ECO:0000313" key="2">
    <source>
        <dbReference type="Proteomes" id="UP000296455"/>
    </source>
</evidence>
<organism evidence="1 2">
    <name type="scientific">Burkholderia phage BcepSaruman</name>
    <dbReference type="NCBI Taxonomy" id="2530032"/>
    <lineage>
        <taxon>Viruses</taxon>
        <taxon>Duplodnaviria</taxon>
        <taxon>Heunggongvirae</taxon>
        <taxon>Uroviricota</taxon>
        <taxon>Caudoviricetes</taxon>
        <taxon>Sarumanvirus</taxon>
        <taxon>Sarumanvirus bcepsaruman</taxon>
    </lineage>
</organism>
<gene>
    <name evidence="1" type="ORF">BcepSaruman_166</name>
</gene>
<dbReference type="Proteomes" id="UP000296455">
    <property type="component" value="Segment"/>
</dbReference>
<keyword evidence="2" id="KW-1185">Reference proteome</keyword>
<sequence length="326" mass="36476">MENNQRVVDSTFDRMQARNGLTAKNQSQLGKLIPMLQLGSKNGKEPRQIIDGLQKRVDDIRALLDDSNTAFRRLPGMGSVSKERQMKRLTDALKAVREFRARGLPQGTSVALRAVKNELTSLREIAYLGELNESSVDLSAISKWRSLLEDLYRASVARLQEQSLLLSGDRYDGPGDRLSESELKDPVFASNLGDVINSVTGARDSLPKCNPDHAFTMGRTSVVPVPATIMDDRILRARGFKFDSLGGYVVLRDQVLISINPKSNLTVDGVLKRIRKETKQRYATVTSRPMPHAGASWYWIMRESELDDFASAFSGRSLQLRNWGFC</sequence>
<evidence type="ECO:0000313" key="1">
    <source>
        <dbReference type="EMBL" id="QBX06579.1"/>
    </source>
</evidence>
<protein>
    <submittedName>
        <fullName evidence="1">Uncharacterized protein</fullName>
    </submittedName>
</protein>
<reference evidence="1 2" key="1">
    <citation type="submission" date="2019-02" db="EMBL/GenBank/DDBJ databases">
        <title>Complete genome sequence of Burkholderia cenocepacia phage BcepSaruman.</title>
        <authorList>
            <person name="Park K."/>
            <person name="Liu M."/>
            <person name="Gill J."/>
        </authorList>
    </citation>
    <scope>NUCLEOTIDE SEQUENCE [LARGE SCALE GENOMIC DNA]</scope>
</reference>
<dbReference type="EMBL" id="MK552140">
    <property type="protein sequence ID" value="QBX06579.1"/>
    <property type="molecule type" value="Genomic_DNA"/>
</dbReference>
<accession>A0A4D5ZD09</accession>
<proteinExistence type="predicted"/>